<accession>A0ABD2BX08</accession>
<gene>
    <name evidence="1" type="ORF">V1477_012252</name>
</gene>
<sequence length="143" mass="16164">MGLTEEENIRLRPLTEASSLGGFLNIINYPYDNEFPRNRMNSSRSTRTKHDDDNAKRHLLWNVSLNDLLVSTSRSRINDRSHVTHWATTVEAFARQALILARQGSCDLATSRYRLREQGTTGRYGSVPSFGIPHTGLMCLALS</sequence>
<reference evidence="1 2" key="1">
    <citation type="journal article" date="2024" name="Ann. Entomol. Soc. Am.">
        <title>Genomic analyses of the southern and eastern yellowjacket wasps (Hymenoptera: Vespidae) reveal evolutionary signatures of social life.</title>
        <authorList>
            <person name="Catto M.A."/>
            <person name="Caine P.B."/>
            <person name="Orr S.E."/>
            <person name="Hunt B.G."/>
            <person name="Goodisman M.A.D."/>
        </authorList>
    </citation>
    <scope>NUCLEOTIDE SEQUENCE [LARGE SCALE GENOMIC DNA]</scope>
    <source>
        <strain evidence="1">232</strain>
        <tissue evidence="1">Head and thorax</tissue>
    </source>
</reference>
<dbReference type="Proteomes" id="UP001607303">
    <property type="component" value="Unassembled WGS sequence"/>
</dbReference>
<dbReference type="AlphaFoldDB" id="A0ABD2BX08"/>
<keyword evidence="2" id="KW-1185">Reference proteome</keyword>
<evidence type="ECO:0000313" key="2">
    <source>
        <dbReference type="Proteomes" id="UP001607303"/>
    </source>
</evidence>
<dbReference type="EMBL" id="JAYRBN010000065">
    <property type="protein sequence ID" value="KAL2737296.1"/>
    <property type="molecule type" value="Genomic_DNA"/>
</dbReference>
<evidence type="ECO:0000313" key="1">
    <source>
        <dbReference type="EMBL" id="KAL2737296.1"/>
    </source>
</evidence>
<organism evidence="1 2">
    <name type="scientific">Vespula maculifrons</name>
    <name type="common">Eastern yellow jacket</name>
    <name type="synonym">Wasp</name>
    <dbReference type="NCBI Taxonomy" id="7453"/>
    <lineage>
        <taxon>Eukaryota</taxon>
        <taxon>Metazoa</taxon>
        <taxon>Ecdysozoa</taxon>
        <taxon>Arthropoda</taxon>
        <taxon>Hexapoda</taxon>
        <taxon>Insecta</taxon>
        <taxon>Pterygota</taxon>
        <taxon>Neoptera</taxon>
        <taxon>Endopterygota</taxon>
        <taxon>Hymenoptera</taxon>
        <taxon>Apocrita</taxon>
        <taxon>Aculeata</taxon>
        <taxon>Vespoidea</taxon>
        <taxon>Vespidae</taxon>
        <taxon>Vespinae</taxon>
        <taxon>Vespula</taxon>
    </lineage>
</organism>
<protein>
    <submittedName>
        <fullName evidence="1">Uncharacterized protein</fullName>
    </submittedName>
</protein>
<proteinExistence type="predicted"/>
<name>A0ABD2BX08_VESMC</name>
<comment type="caution">
    <text evidence="1">The sequence shown here is derived from an EMBL/GenBank/DDBJ whole genome shotgun (WGS) entry which is preliminary data.</text>
</comment>